<reference evidence="2 3" key="1">
    <citation type="submission" date="2018-06" db="EMBL/GenBank/DDBJ databases">
        <authorList>
            <consortium name="Pathogen Informatics"/>
            <person name="Doyle S."/>
        </authorList>
    </citation>
    <scope>NUCLEOTIDE SEQUENCE [LARGE SCALE GENOMIC DNA]</scope>
    <source>
        <strain evidence="2 3">NCTC10338</strain>
    </source>
</reference>
<organism evidence="2 3">
    <name type="scientific">Lysinibacillus sphaericus</name>
    <name type="common">Bacillus sphaericus</name>
    <dbReference type="NCBI Taxonomy" id="1421"/>
    <lineage>
        <taxon>Bacteria</taxon>
        <taxon>Bacillati</taxon>
        <taxon>Bacillota</taxon>
        <taxon>Bacilli</taxon>
        <taxon>Bacillales</taxon>
        <taxon>Bacillaceae</taxon>
        <taxon>Lysinibacillus</taxon>
    </lineage>
</organism>
<keyword evidence="1" id="KW-0472">Membrane</keyword>
<keyword evidence="1" id="KW-0812">Transmembrane</keyword>
<accession>A0AAJ4ZRZ1</accession>
<dbReference type="EMBL" id="UFSZ01000001">
    <property type="protein sequence ID" value="SUV15176.1"/>
    <property type="molecule type" value="Genomic_DNA"/>
</dbReference>
<dbReference type="Proteomes" id="UP000255295">
    <property type="component" value="Unassembled WGS sequence"/>
</dbReference>
<comment type="caution">
    <text evidence="2">The sequence shown here is derived from an EMBL/GenBank/DDBJ whole genome shotgun (WGS) entry which is preliminary data.</text>
</comment>
<proteinExistence type="predicted"/>
<feature type="transmembrane region" description="Helical" evidence="1">
    <location>
        <begin position="7"/>
        <end position="27"/>
    </location>
</feature>
<protein>
    <submittedName>
        <fullName evidence="2">Uncharacterized protein</fullName>
    </submittedName>
</protein>
<evidence type="ECO:0000313" key="3">
    <source>
        <dbReference type="Proteomes" id="UP000255295"/>
    </source>
</evidence>
<evidence type="ECO:0000313" key="2">
    <source>
        <dbReference type="EMBL" id="SUV15176.1"/>
    </source>
</evidence>
<dbReference type="AlphaFoldDB" id="A0AAJ4ZRZ1"/>
<keyword evidence="1" id="KW-1133">Transmembrane helix</keyword>
<sequence>MKSEEAELVDLTIIHFNFMLFILALTINGF</sequence>
<evidence type="ECO:0000256" key="1">
    <source>
        <dbReference type="SAM" id="Phobius"/>
    </source>
</evidence>
<gene>
    <name evidence="2" type="ORF">NCTC10338_00212</name>
</gene>
<name>A0AAJ4ZRZ1_LYSSH</name>